<evidence type="ECO:0000256" key="3">
    <source>
        <dbReference type="ARBA" id="ARBA00022679"/>
    </source>
</evidence>
<organism evidence="7 8">
    <name type="scientific">Paenibacillus eucommiae</name>
    <dbReference type="NCBI Taxonomy" id="1355755"/>
    <lineage>
        <taxon>Bacteria</taxon>
        <taxon>Bacillati</taxon>
        <taxon>Bacillota</taxon>
        <taxon>Bacilli</taxon>
        <taxon>Bacillales</taxon>
        <taxon>Paenibacillaceae</taxon>
        <taxon>Paenibacillus</taxon>
    </lineage>
</organism>
<evidence type="ECO:0000313" key="7">
    <source>
        <dbReference type="EMBL" id="MBP1993265.1"/>
    </source>
</evidence>
<keyword evidence="4" id="KW-0479">Metal-binding</keyword>
<evidence type="ECO:0000256" key="2">
    <source>
        <dbReference type="ARBA" id="ARBA00006706"/>
    </source>
</evidence>
<dbReference type="EMBL" id="JAGGLB010000018">
    <property type="protein sequence ID" value="MBP1993265.1"/>
    <property type="molecule type" value="Genomic_DNA"/>
</dbReference>
<keyword evidence="8" id="KW-1185">Reference proteome</keyword>
<proteinExistence type="inferred from homology"/>
<dbReference type="InterPro" id="IPR033965">
    <property type="entry name" value="ComQ"/>
</dbReference>
<protein>
    <submittedName>
        <fullName evidence="7">Competence protein ComQ</fullName>
    </submittedName>
</protein>
<gene>
    <name evidence="7" type="ORF">J2Z66_004886</name>
</gene>
<dbReference type="PANTHER" id="PTHR12001">
    <property type="entry name" value="GERANYLGERANYL PYROPHOSPHATE SYNTHASE"/>
    <property type="match status" value="1"/>
</dbReference>
<dbReference type="SFLD" id="SFLDS00005">
    <property type="entry name" value="Isoprenoid_Synthase_Type_I"/>
    <property type="match status" value="1"/>
</dbReference>
<dbReference type="Proteomes" id="UP001519287">
    <property type="component" value="Unassembled WGS sequence"/>
</dbReference>
<evidence type="ECO:0000313" key="8">
    <source>
        <dbReference type="Proteomes" id="UP001519287"/>
    </source>
</evidence>
<name>A0ABS4J1S1_9BACL</name>
<dbReference type="SFLD" id="SFLDG01211">
    <property type="entry name" value="Competence_Regulatory_Protein"/>
    <property type="match status" value="1"/>
</dbReference>
<reference evidence="7 8" key="1">
    <citation type="submission" date="2021-03" db="EMBL/GenBank/DDBJ databases">
        <title>Genomic Encyclopedia of Type Strains, Phase IV (KMG-IV): sequencing the most valuable type-strain genomes for metagenomic binning, comparative biology and taxonomic classification.</title>
        <authorList>
            <person name="Goeker M."/>
        </authorList>
    </citation>
    <scope>NUCLEOTIDE SEQUENCE [LARGE SCALE GENOMIC DNA]</scope>
    <source>
        <strain evidence="7 8">DSM 26048</strain>
    </source>
</reference>
<evidence type="ECO:0000256" key="5">
    <source>
        <dbReference type="ARBA" id="ARBA00022842"/>
    </source>
</evidence>
<comment type="caution">
    <text evidence="7">The sequence shown here is derived from an EMBL/GenBank/DDBJ whole genome shotgun (WGS) entry which is preliminary data.</text>
</comment>
<dbReference type="InterPro" id="IPR000092">
    <property type="entry name" value="Polyprenyl_synt"/>
</dbReference>
<dbReference type="PANTHER" id="PTHR12001:SF69">
    <property type="entry name" value="ALL TRANS-POLYPRENYL-DIPHOSPHATE SYNTHASE PDSS1"/>
    <property type="match status" value="1"/>
</dbReference>
<keyword evidence="5" id="KW-0460">Magnesium</keyword>
<sequence>MRKDMDHIIDAYYTMPALNTMLKSFITAKLEEKTIWSQLTLLSHFMLGGDNPCIHKLAAVTELVVLGLDILDDLQDQDNPDLPWMKEPQELVLNAMTALLMASSAELGALNKQYPELPLPEAGELGRLISCAINGQHMDLLLTVETEDEYVEMVQQKSCILIRIAFYLGMAAIPNHYLTDEKRDQIYLLADYIGLIGQIHNDVSDLQRLDTKNDLFKKKRTLPILYLLSDPEASFVQLRQFFAGEITLEELLKVKQECLAYIGNSGCIEYSEMIGQLQLTRAKELLAQIPAASPWKEQLQDIALNVYGD</sequence>
<evidence type="ECO:0000256" key="4">
    <source>
        <dbReference type="ARBA" id="ARBA00022723"/>
    </source>
</evidence>
<evidence type="ECO:0000256" key="1">
    <source>
        <dbReference type="ARBA" id="ARBA00001946"/>
    </source>
</evidence>
<comment type="cofactor">
    <cofactor evidence="1">
        <name>Mg(2+)</name>
        <dbReference type="ChEBI" id="CHEBI:18420"/>
    </cofactor>
</comment>
<dbReference type="SUPFAM" id="SSF48576">
    <property type="entry name" value="Terpenoid synthases"/>
    <property type="match status" value="1"/>
</dbReference>
<keyword evidence="3 6" id="KW-0808">Transferase</keyword>
<comment type="similarity">
    <text evidence="2 6">Belongs to the FPP/GGPP synthase family.</text>
</comment>
<evidence type="ECO:0000256" key="6">
    <source>
        <dbReference type="RuleBase" id="RU004466"/>
    </source>
</evidence>
<dbReference type="Gene3D" id="1.10.600.10">
    <property type="entry name" value="Farnesyl Diphosphate Synthase"/>
    <property type="match status" value="1"/>
</dbReference>
<dbReference type="InterPro" id="IPR008949">
    <property type="entry name" value="Isoprenoid_synthase_dom_sf"/>
</dbReference>
<dbReference type="Pfam" id="PF00348">
    <property type="entry name" value="polyprenyl_synt"/>
    <property type="match status" value="1"/>
</dbReference>
<dbReference type="CDD" id="cd00385">
    <property type="entry name" value="Isoprenoid_Biosyn_C1"/>
    <property type="match status" value="1"/>
</dbReference>
<dbReference type="RefSeq" id="WP_209974979.1">
    <property type="nucleotide sequence ID" value="NZ_JAGGLB010000018.1"/>
</dbReference>
<accession>A0ABS4J1S1</accession>